<gene>
    <name evidence="3" type="primary">LOC104603548</name>
</gene>
<dbReference type="Proteomes" id="UP000189703">
    <property type="component" value="Unplaced"/>
</dbReference>
<feature type="region of interest" description="Disordered" evidence="1">
    <location>
        <begin position="33"/>
        <end position="70"/>
    </location>
</feature>
<keyword evidence="2" id="KW-1185">Reference proteome</keyword>
<reference evidence="3" key="1">
    <citation type="submission" date="2025-08" db="UniProtKB">
        <authorList>
            <consortium name="RefSeq"/>
        </authorList>
    </citation>
    <scope>IDENTIFICATION</scope>
</reference>
<dbReference type="OMA" id="GAIEKTW"/>
<dbReference type="STRING" id="4432.A0A1U8AS78"/>
<accession>A0A1U8AS78</accession>
<dbReference type="KEGG" id="nnu:104603548"/>
<feature type="compositionally biased region" description="Basic residues" evidence="1">
    <location>
        <begin position="33"/>
        <end position="44"/>
    </location>
</feature>
<sequence>MEAVTVQHVKKASSDELLRKFADLDDEASRKKELRLRVPKRRKTCPASGDRASCDSPSKSSSSLVERKSLLPRAATRRPALLRQLGIGRMHLRAREIRNKALLRAVEKTWRKTIEGASKVFIEKHYNRHKRLINDMV</sequence>
<dbReference type="RefSeq" id="XP_010265914.1">
    <property type="nucleotide sequence ID" value="XM_010267612.2"/>
</dbReference>
<protein>
    <submittedName>
        <fullName evidence="3">Uncharacterized protein LOC104603548</fullName>
    </submittedName>
</protein>
<feature type="compositionally biased region" description="Low complexity" evidence="1">
    <location>
        <begin position="54"/>
        <end position="63"/>
    </location>
</feature>
<dbReference type="FunCoup" id="A0A1U8AS78">
    <property type="interactions" value="365"/>
</dbReference>
<name>A0A1U8AS78_NELNU</name>
<organism evidence="2 3">
    <name type="scientific">Nelumbo nucifera</name>
    <name type="common">Sacred lotus</name>
    <dbReference type="NCBI Taxonomy" id="4432"/>
    <lineage>
        <taxon>Eukaryota</taxon>
        <taxon>Viridiplantae</taxon>
        <taxon>Streptophyta</taxon>
        <taxon>Embryophyta</taxon>
        <taxon>Tracheophyta</taxon>
        <taxon>Spermatophyta</taxon>
        <taxon>Magnoliopsida</taxon>
        <taxon>Proteales</taxon>
        <taxon>Nelumbonaceae</taxon>
        <taxon>Nelumbo</taxon>
    </lineage>
</organism>
<dbReference type="GeneID" id="104603548"/>
<dbReference type="OrthoDB" id="1731546at2759"/>
<dbReference type="eggNOG" id="ENOG502S1HX">
    <property type="taxonomic scope" value="Eukaryota"/>
</dbReference>
<evidence type="ECO:0000256" key="1">
    <source>
        <dbReference type="SAM" id="MobiDB-lite"/>
    </source>
</evidence>
<proteinExistence type="predicted"/>
<dbReference type="PANTHER" id="PTHR36355:SF1">
    <property type="entry name" value="EXPRESSED PROTEIN"/>
    <property type="match status" value="1"/>
</dbReference>
<evidence type="ECO:0000313" key="3">
    <source>
        <dbReference type="RefSeq" id="XP_010265914.1"/>
    </source>
</evidence>
<evidence type="ECO:0000313" key="2">
    <source>
        <dbReference type="Proteomes" id="UP000189703"/>
    </source>
</evidence>
<dbReference type="PANTHER" id="PTHR36355">
    <property type="entry name" value="EXPRESSED PROTEIN"/>
    <property type="match status" value="1"/>
</dbReference>
<dbReference type="AlphaFoldDB" id="A0A1U8AS78"/>